<evidence type="ECO:0000313" key="4">
    <source>
        <dbReference type="Proteomes" id="UP000588277"/>
    </source>
</evidence>
<keyword evidence="3" id="KW-0255">Endonuclease</keyword>
<reference evidence="3 4" key="1">
    <citation type="submission" date="2020-02" db="EMBL/GenBank/DDBJ databases">
        <title>Characterization of phylogenetic diversity of novel bifidobacterial species isolated in Czech ZOOs.</title>
        <authorList>
            <person name="Lugli G.A."/>
            <person name="Vera N.B."/>
            <person name="Ventura M."/>
        </authorList>
    </citation>
    <scope>NUCLEOTIDE SEQUENCE [LARGE SCALE GENOMIC DNA]</scope>
    <source>
        <strain evidence="3 4">DSM 109958</strain>
    </source>
</reference>
<dbReference type="CDD" id="cd20736">
    <property type="entry name" value="PoNe_Nuclease"/>
    <property type="match status" value="1"/>
</dbReference>
<dbReference type="Pfam" id="PF02021">
    <property type="entry name" value="UPF0102"/>
    <property type="match status" value="1"/>
</dbReference>
<keyword evidence="3" id="KW-0540">Nuclease</keyword>
<dbReference type="InterPro" id="IPR003509">
    <property type="entry name" value="UPF0102_YraN-like"/>
</dbReference>
<evidence type="ECO:0000256" key="2">
    <source>
        <dbReference type="HAMAP-Rule" id="MF_00048"/>
    </source>
</evidence>
<dbReference type="HAMAP" id="MF_00048">
    <property type="entry name" value="UPF0102"/>
    <property type="match status" value="1"/>
</dbReference>
<dbReference type="AlphaFoldDB" id="A0A7Y0HY77"/>
<dbReference type="PANTHER" id="PTHR34039">
    <property type="entry name" value="UPF0102 PROTEIN YRAN"/>
    <property type="match status" value="1"/>
</dbReference>
<evidence type="ECO:0000313" key="3">
    <source>
        <dbReference type="EMBL" id="NMM99468.1"/>
    </source>
</evidence>
<dbReference type="GO" id="GO:0003676">
    <property type="term" value="F:nucleic acid binding"/>
    <property type="evidence" value="ECO:0007669"/>
    <property type="project" value="InterPro"/>
</dbReference>
<dbReference type="Proteomes" id="UP000588277">
    <property type="component" value="Unassembled WGS sequence"/>
</dbReference>
<dbReference type="NCBIfam" id="NF009150">
    <property type="entry name" value="PRK12497.1-3"/>
    <property type="match status" value="1"/>
</dbReference>
<dbReference type="InterPro" id="IPR011856">
    <property type="entry name" value="tRNA_endonuc-like_dom_sf"/>
</dbReference>
<evidence type="ECO:0000256" key="1">
    <source>
        <dbReference type="ARBA" id="ARBA00006738"/>
    </source>
</evidence>
<name>A0A7Y0HY77_9BIFI</name>
<keyword evidence="4" id="KW-1185">Reference proteome</keyword>
<comment type="similarity">
    <text evidence="1 2">Belongs to the UPF0102 family.</text>
</comment>
<dbReference type="GO" id="GO:0004519">
    <property type="term" value="F:endonuclease activity"/>
    <property type="evidence" value="ECO:0007669"/>
    <property type="project" value="UniProtKB-KW"/>
</dbReference>
<dbReference type="NCBIfam" id="TIGR00252">
    <property type="entry name" value="YraN family protein"/>
    <property type="match status" value="1"/>
</dbReference>
<dbReference type="SUPFAM" id="SSF52980">
    <property type="entry name" value="Restriction endonuclease-like"/>
    <property type="match status" value="1"/>
</dbReference>
<dbReference type="PANTHER" id="PTHR34039:SF1">
    <property type="entry name" value="UPF0102 PROTEIN YRAN"/>
    <property type="match status" value="1"/>
</dbReference>
<organism evidence="3 4">
    <name type="scientific">Bifidobacterium moraviense</name>
    <dbReference type="NCBI Taxonomy" id="2675323"/>
    <lineage>
        <taxon>Bacteria</taxon>
        <taxon>Bacillati</taxon>
        <taxon>Actinomycetota</taxon>
        <taxon>Actinomycetes</taxon>
        <taxon>Bifidobacteriales</taxon>
        <taxon>Bifidobacteriaceae</taxon>
        <taxon>Bifidobacterium</taxon>
    </lineage>
</organism>
<dbReference type="NCBIfam" id="NF009154">
    <property type="entry name" value="PRK12497.3-3"/>
    <property type="match status" value="1"/>
</dbReference>
<comment type="caution">
    <text evidence="3">The sequence shown here is derived from an EMBL/GenBank/DDBJ whole genome shotgun (WGS) entry which is preliminary data.</text>
</comment>
<gene>
    <name evidence="3" type="ORF">G1C96_0045</name>
</gene>
<dbReference type="EMBL" id="JAAIIH010000001">
    <property type="protein sequence ID" value="NMM99468.1"/>
    <property type="molecule type" value="Genomic_DNA"/>
</dbReference>
<keyword evidence="3" id="KW-0378">Hydrolase</keyword>
<dbReference type="RefSeq" id="WP_169274655.1">
    <property type="nucleotide sequence ID" value="NZ_JAAIIH010000001.1"/>
</dbReference>
<sequence>MDTITSAAFTPVSPPALDLAAIALARRELTPRQLGRAGEDYAAEWLIRRGWRIIDRNWRSRYGELDLVALDANREIVFVEVKTRRSTDQGSPQAAVDGRKQSNLRRAAMEWLLADEHHVPHRGTRFDVVAILMTPSGPQVTHIPGAF</sequence>
<accession>A0A7Y0HY77</accession>
<proteinExistence type="inferred from homology"/>
<dbReference type="Gene3D" id="3.40.1350.10">
    <property type="match status" value="1"/>
</dbReference>
<dbReference type="InterPro" id="IPR011335">
    <property type="entry name" value="Restrct_endonuc-II-like"/>
</dbReference>
<protein>
    <recommendedName>
        <fullName evidence="2">UPF0102 protein G1C96_0045</fullName>
    </recommendedName>
</protein>